<evidence type="ECO:0000313" key="3">
    <source>
        <dbReference type="Proteomes" id="UP000249354"/>
    </source>
</evidence>
<name>A0A2W4TRR1_9CYAN</name>
<feature type="transmembrane region" description="Helical" evidence="1">
    <location>
        <begin position="47"/>
        <end position="67"/>
    </location>
</feature>
<keyword evidence="1" id="KW-0472">Membrane</keyword>
<keyword evidence="1" id="KW-1133">Transmembrane helix</keyword>
<reference evidence="2 3" key="2">
    <citation type="submission" date="2018-06" db="EMBL/GenBank/DDBJ databases">
        <title>Metagenomic assembly of (sub)arctic Cyanobacteria and their associated microbiome from non-axenic cultures.</title>
        <authorList>
            <person name="Baurain D."/>
        </authorList>
    </citation>
    <scope>NUCLEOTIDE SEQUENCE [LARGE SCALE GENOMIC DNA]</scope>
    <source>
        <strain evidence="2">ULC129bin1</strain>
    </source>
</reference>
<dbReference type="EMBL" id="QBMC01000218">
    <property type="protein sequence ID" value="PZO10344.1"/>
    <property type="molecule type" value="Genomic_DNA"/>
</dbReference>
<proteinExistence type="predicted"/>
<protein>
    <submittedName>
        <fullName evidence="2">Uncharacterized protein</fullName>
    </submittedName>
</protein>
<comment type="caution">
    <text evidence="2">The sequence shown here is derived from an EMBL/GenBank/DDBJ whole genome shotgun (WGS) entry which is preliminary data.</text>
</comment>
<evidence type="ECO:0000256" key="1">
    <source>
        <dbReference type="SAM" id="Phobius"/>
    </source>
</evidence>
<reference evidence="3" key="1">
    <citation type="submission" date="2018-04" db="EMBL/GenBank/DDBJ databases">
        <authorList>
            <person name="Cornet L."/>
        </authorList>
    </citation>
    <scope>NUCLEOTIDE SEQUENCE [LARGE SCALE GENOMIC DNA]</scope>
</reference>
<evidence type="ECO:0000313" key="2">
    <source>
        <dbReference type="EMBL" id="PZO10344.1"/>
    </source>
</evidence>
<accession>A0A2W4TRR1</accession>
<gene>
    <name evidence="2" type="ORF">DCF25_20675</name>
</gene>
<feature type="transmembrane region" description="Helical" evidence="1">
    <location>
        <begin position="20"/>
        <end position="41"/>
    </location>
</feature>
<sequence>MQASRLYLVVNRAIGRFPGFLFLPMPVLCILLAAFGTSVGITLFLGLQMGAVIMLGMFLSLTWFFVVGTDPIRFAYSLIPPPNWVKGRYSVHSVLEKE</sequence>
<dbReference type="Proteomes" id="UP000249354">
    <property type="component" value="Unassembled WGS sequence"/>
</dbReference>
<keyword evidence="1" id="KW-0812">Transmembrane</keyword>
<dbReference type="AlphaFoldDB" id="A0A2W4TRR1"/>
<organism evidence="2 3">
    <name type="scientific">Leptolyngbya foveolarum</name>
    <dbReference type="NCBI Taxonomy" id="47253"/>
    <lineage>
        <taxon>Bacteria</taxon>
        <taxon>Bacillati</taxon>
        <taxon>Cyanobacteriota</taxon>
        <taxon>Cyanophyceae</taxon>
        <taxon>Leptolyngbyales</taxon>
        <taxon>Leptolyngbyaceae</taxon>
        <taxon>Leptolyngbya group</taxon>
        <taxon>Leptolyngbya</taxon>
    </lineage>
</organism>